<feature type="non-terminal residue" evidence="2">
    <location>
        <position position="1"/>
    </location>
</feature>
<name>A0A939JFP7_9ACTN</name>
<comment type="caution">
    <text evidence="2">The sequence shown here is derived from an EMBL/GenBank/DDBJ whole genome shotgun (WGS) entry which is preliminary data.</text>
</comment>
<keyword evidence="3" id="KW-1185">Reference proteome</keyword>
<gene>
    <name evidence="2" type="ORF">J0695_00300</name>
</gene>
<evidence type="ECO:0000313" key="2">
    <source>
        <dbReference type="EMBL" id="MBO0510260.1"/>
    </source>
</evidence>
<protein>
    <recommendedName>
        <fullName evidence="1">DUF1023 domain-containing protein</fullName>
    </recommendedName>
</protein>
<dbReference type="EMBL" id="JAFLRJ010000003">
    <property type="protein sequence ID" value="MBO0510260.1"/>
    <property type="molecule type" value="Genomic_DNA"/>
</dbReference>
<dbReference type="RefSeq" id="WP_242552016.1">
    <property type="nucleotide sequence ID" value="NZ_JAFLRJ010000003.1"/>
</dbReference>
<feature type="domain" description="DUF1023" evidence="1">
    <location>
        <begin position="2"/>
        <end position="161"/>
    </location>
</feature>
<sequence>GRGQVAEVYGDLTDAAHVSVVVPGSDTDATDFAPTATMAKNLRAATGNSNRTAVIAWAGYTTPVGVGLDAATAGLAKAGAPRLTRLTEGLEATGAPEPVLFCHSYGSVVCGLAAHDTPYTSDIVVTGSPGMHADTVDDLHTDARVWAAKDPGDWIDHVPNVDIAGVGHGEDPTDPAFGARTVPAHDAKGHTGYFTPGTESLRTFAAIALGTM</sequence>
<dbReference type="Pfam" id="PF06259">
    <property type="entry name" value="Abhydrolase_8"/>
    <property type="match status" value="1"/>
</dbReference>
<dbReference type="InterPro" id="IPR010427">
    <property type="entry name" value="DUF1023"/>
</dbReference>
<dbReference type="Proteomes" id="UP000664167">
    <property type="component" value="Unassembled WGS sequence"/>
</dbReference>
<evidence type="ECO:0000259" key="1">
    <source>
        <dbReference type="Pfam" id="PF06259"/>
    </source>
</evidence>
<accession>A0A939JFP7</accession>
<dbReference type="AlphaFoldDB" id="A0A939JFP7"/>
<proteinExistence type="predicted"/>
<reference evidence="2" key="1">
    <citation type="submission" date="2021-03" db="EMBL/GenBank/DDBJ databases">
        <title>Streptomyces poriferae sp. nov., a novel marine sponge-derived Actinobacteria species with anti-MRSA activity.</title>
        <authorList>
            <person name="Sandoval-Powers M."/>
            <person name="Kralova S."/>
            <person name="Nguyen G.-S."/>
            <person name="Fawwal D."/>
            <person name="Degnes K."/>
            <person name="Klinkenberg G."/>
            <person name="Sletta H."/>
            <person name="Wentzel A."/>
            <person name="Liles M.R."/>
        </authorList>
    </citation>
    <scope>NUCLEOTIDE SEQUENCE</scope>
    <source>
        <strain evidence="2">DSM 41794</strain>
    </source>
</reference>
<organism evidence="2 3">
    <name type="scientific">Streptomyces beijiangensis</name>
    <dbReference type="NCBI Taxonomy" id="163361"/>
    <lineage>
        <taxon>Bacteria</taxon>
        <taxon>Bacillati</taxon>
        <taxon>Actinomycetota</taxon>
        <taxon>Actinomycetes</taxon>
        <taxon>Kitasatosporales</taxon>
        <taxon>Streptomycetaceae</taxon>
        <taxon>Streptomyces</taxon>
    </lineage>
</organism>
<evidence type="ECO:0000313" key="3">
    <source>
        <dbReference type="Proteomes" id="UP000664167"/>
    </source>
</evidence>